<name>A0ABQ4A7A2_9ACTN</name>
<sequence>MTQQWIASRSAWRVSLLGGTLALTDDELTFTPLLHLGATQRIALAAIESVEPHGDRPARLRITATGRRPLVLMVLPDLTTAVWSRDNSARDAAITAITARLNTR</sequence>
<dbReference type="EMBL" id="BOMN01000150">
    <property type="protein sequence ID" value="GIE26742.1"/>
    <property type="molecule type" value="Genomic_DNA"/>
</dbReference>
<protein>
    <submittedName>
        <fullName evidence="1">Uncharacterized protein</fullName>
    </submittedName>
</protein>
<proteinExistence type="predicted"/>
<dbReference type="RefSeq" id="WP_203843638.1">
    <property type="nucleotide sequence ID" value="NZ_BAAATV010000041.1"/>
</dbReference>
<accession>A0ABQ4A7A2</accession>
<gene>
    <name evidence="1" type="ORF">Ahu01nite_098440</name>
</gene>
<keyword evidence="2" id="KW-1185">Reference proteome</keyword>
<dbReference type="Proteomes" id="UP000603200">
    <property type="component" value="Unassembled WGS sequence"/>
</dbReference>
<evidence type="ECO:0000313" key="2">
    <source>
        <dbReference type="Proteomes" id="UP000603200"/>
    </source>
</evidence>
<reference evidence="1 2" key="1">
    <citation type="submission" date="2021-01" db="EMBL/GenBank/DDBJ databases">
        <title>Whole genome shotgun sequence of Actinoplanes humidus NBRC 14915.</title>
        <authorList>
            <person name="Komaki H."/>
            <person name="Tamura T."/>
        </authorList>
    </citation>
    <scope>NUCLEOTIDE SEQUENCE [LARGE SCALE GENOMIC DNA]</scope>
    <source>
        <strain evidence="1 2">NBRC 14915</strain>
    </source>
</reference>
<evidence type="ECO:0000313" key="1">
    <source>
        <dbReference type="EMBL" id="GIE26742.1"/>
    </source>
</evidence>
<organism evidence="1 2">
    <name type="scientific">Winogradskya humida</name>
    <dbReference type="NCBI Taxonomy" id="113566"/>
    <lineage>
        <taxon>Bacteria</taxon>
        <taxon>Bacillati</taxon>
        <taxon>Actinomycetota</taxon>
        <taxon>Actinomycetes</taxon>
        <taxon>Micromonosporales</taxon>
        <taxon>Micromonosporaceae</taxon>
        <taxon>Winogradskya</taxon>
    </lineage>
</organism>
<comment type="caution">
    <text evidence="1">The sequence shown here is derived from an EMBL/GenBank/DDBJ whole genome shotgun (WGS) entry which is preliminary data.</text>
</comment>